<gene>
    <name evidence="2" type="ORF">EYF80_028042</name>
</gene>
<name>A0A4Z2H9N8_9TELE</name>
<organism evidence="2 3">
    <name type="scientific">Liparis tanakae</name>
    <name type="common">Tanaka's snailfish</name>
    <dbReference type="NCBI Taxonomy" id="230148"/>
    <lineage>
        <taxon>Eukaryota</taxon>
        <taxon>Metazoa</taxon>
        <taxon>Chordata</taxon>
        <taxon>Craniata</taxon>
        <taxon>Vertebrata</taxon>
        <taxon>Euteleostomi</taxon>
        <taxon>Actinopterygii</taxon>
        <taxon>Neopterygii</taxon>
        <taxon>Teleostei</taxon>
        <taxon>Neoteleostei</taxon>
        <taxon>Acanthomorphata</taxon>
        <taxon>Eupercaria</taxon>
        <taxon>Perciformes</taxon>
        <taxon>Cottioidei</taxon>
        <taxon>Cottales</taxon>
        <taxon>Liparidae</taxon>
        <taxon>Liparis</taxon>
    </lineage>
</organism>
<sequence length="120" mass="14014">MVQQVEEEMREEGEAGVVQQVEEEEAEKVESEEERETVFREVLLTEIEVDMEDEESLKVPRLKRKCGENPQAKKVTASRKRDESGAFTDQAFYRLKKILCELRKVLLVEDADKRARVEIN</sequence>
<comment type="caution">
    <text evidence="2">The sequence shown here is derived from an EMBL/GenBank/DDBJ whole genome shotgun (WGS) entry which is preliminary data.</text>
</comment>
<reference evidence="2 3" key="1">
    <citation type="submission" date="2019-03" db="EMBL/GenBank/DDBJ databases">
        <title>First draft genome of Liparis tanakae, snailfish: a comprehensive survey of snailfish specific genes.</title>
        <authorList>
            <person name="Kim W."/>
            <person name="Song I."/>
            <person name="Jeong J.-H."/>
            <person name="Kim D."/>
            <person name="Kim S."/>
            <person name="Ryu S."/>
            <person name="Song J.Y."/>
            <person name="Lee S.K."/>
        </authorList>
    </citation>
    <scope>NUCLEOTIDE SEQUENCE [LARGE SCALE GENOMIC DNA]</scope>
    <source>
        <tissue evidence="2">Muscle</tissue>
    </source>
</reference>
<feature type="compositionally biased region" description="Acidic residues" evidence="1">
    <location>
        <begin position="1"/>
        <end position="11"/>
    </location>
</feature>
<protein>
    <submittedName>
        <fullName evidence="2">Uncharacterized protein</fullName>
    </submittedName>
</protein>
<accession>A0A4Z2H9N8</accession>
<dbReference type="AlphaFoldDB" id="A0A4Z2H9N8"/>
<evidence type="ECO:0000313" key="3">
    <source>
        <dbReference type="Proteomes" id="UP000314294"/>
    </source>
</evidence>
<dbReference type="Proteomes" id="UP000314294">
    <property type="component" value="Unassembled WGS sequence"/>
</dbReference>
<feature type="compositionally biased region" description="Acidic residues" evidence="1">
    <location>
        <begin position="21"/>
        <end position="34"/>
    </location>
</feature>
<evidence type="ECO:0000313" key="2">
    <source>
        <dbReference type="EMBL" id="TNN61743.1"/>
    </source>
</evidence>
<dbReference type="EMBL" id="SRLO01000309">
    <property type="protein sequence ID" value="TNN61743.1"/>
    <property type="molecule type" value="Genomic_DNA"/>
</dbReference>
<evidence type="ECO:0000256" key="1">
    <source>
        <dbReference type="SAM" id="MobiDB-lite"/>
    </source>
</evidence>
<keyword evidence="3" id="KW-1185">Reference proteome</keyword>
<proteinExistence type="predicted"/>
<feature type="region of interest" description="Disordered" evidence="1">
    <location>
        <begin position="1"/>
        <end position="34"/>
    </location>
</feature>